<dbReference type="InterPro" id="IPR043519">
    <property type="entry name" value="NT_sf"/>
</dbReference>
<evidence type="ECO:0000256" key="4">
    <source>
        <dbReference type="ARBA" id="ARBA00022840"/>
    </source>
</evidence>
<name>A0A7X5UP29_9PSEU</name>
<dbReference type="InterPro" id="IPR001977">
    <property type="entry name" value="Depp_CoAkinase"/>
</dbReference>
<dbReference type="EC" id="2.7.1.24" evidence="5 6"/>
<evidence type="ECO:0000256" key="2">
    <source>
        <dbReference type="ARBA" id="ARBA00011058"/>
    </source>
</evidence>
<dbReference type="GO" id="GO:0005524">
    <property type="term" value="F:ATP binding"/>
    <property type="evidence" value="ECO:0007669"/>
    <property type="project" value="UniProtKB-UniRule"/>
</dbReference>
<dbReference type="RefSeq" id="WP_167168891.1">
    <property type="nucleotide sequence ID" value="NZ_JAAOYM010000001.1"/>
</dbReference>
<dbReference type="Gene3D" id="3.40.50.300">
    <property type="entry name" value="P-loop containing nucleotide triphosphate hydrolases"/>
    <property type="match status" value="1"/>
</dbReference>
<comment type="similarity">
    <text evidence="2">In the C-terminal section; belongs to the UPF0157 (GrpB) family.</text>
</comment>
<organism evidence="7 8">
    <name type="scientific">Saccharomonospora amisosensis</name>
    <dbReference type="NCBI Taxonomy" id="1128677"/>
    <lineage>
        <taxon>Bacteria</taxon>
        <taxon>Bacillati</taxon>
        <taxon>Actinomycetota</taxon>
        <taxon>Actinomycetes</taxon>
        <taxon>Pseudonocardiales</taxon>
        <taxon>Pseudonocardiaceae</taxon>
        <taxon>Saccharomonospora</taxon>
    </lineage>
</organism>
<dbReference type="Gene3D" id="3.30.460.10">
    <property type="entry name" value="Beta Polymerase, domain 2"/>
    <property type="match status" value="1"/>
</dbReference>
<dbReference type="GO" id="GO:0004140">
    <property type="term" value="F:dephospho-CoA kinase activity"/>
    <property type="evidence" value="ECO:0007669"/>
    <property type="project" value="UniProtKB-UniRule"/>
</dbReference>
<keyword evidence="3 5" id="KW-0547">Nucleotide-binding</keyword>
<comment type="function">
    <text evidence="5">Catalyzes the phosphorylation of the 3'-hydroxyl group of dephosphocoenzyme A to form coenzyme A.</text>
</comment>
<dbReference type="InterPro" id="IPR007344">
    <property type="entry name" value="GrpB/CoaE"/>
</dbReference>
<dbReference type="HAMAP" id="MF_00376">
    <property type="entry name" value="Dephospho_CoA_kinase"/>
    <property type="match status" value="1"/>
</dbReference>
<dbReference type="Proteomes" id="UP000545493">
    <property type="component" value="Unassembled WGS sequence"/>
</dbReference>
<dbReference type="PANTHER" id="PTHR34822">
    <property type="entry name" value="GRPB DOMAIN PROTEIN (AFU_ORTHOLOGUE AFUA_1G01530)"/>
    <property type="match status" value="1"/>
</dbReference>
<accession>A0A7X5UP29</accession>
<evidence type="ECO:0000256" key="5">
    <source>
        <dbReference type="HAMAP-Rule" id="MF_00376"/>
    </source>
</evidence>
<keyword evidence="8" id="KW-1185">Reference proteome</keyword>
<comment type="catalytic activity">
    <reaction evidence="5">
        <text>3'-dephospho-CoA + ATP = ADP + CoA + H(+)</text>
        <dbReference type="Rhea" id="RHEA:18245"/>
        <dbReference type="ChEBI" id="CHEBI:15378"/>
        <dbReference type="ChEBI" id="CHEBI:30616"/>
        <dbReference type="ChEBI" id="CHEBI:57287"/>
        <dbReference type="ChEBI" id="CHEBI:57328"/>
        <dbReference type="ChEBI" id="CHEBI:456216"/>
        <dbReference type="EC" id="2.7.1.24"/>
    </reaction>
</comment>
<evidence type="ECO:0000256" key="6">
    <source>
        <dbReference type="NCBIfam" id="TIGR00152"/>
    </source>
</evidence>
<dbReference type="PROSITE" id="PS51219">
    <property type="entry name" value="DPCK"/>
    <property type="match status" value="1"/>
</dbReference>
<dbReference type="GO" id="GO:0005737">
    <property type="term" value="C:cytoplasm"/>
    <property type="evidence" value="ECO:0007669"/>
    <property type="project" value="UniProtKB-SubCell"/>
</dbReference>
<comment type="subcellular location">
    <subcellularLocation>
        <location evidence="5">Cytoplasm</location>
    </subcellularLocation>
</comment>
<dbReference type="Pfam" id="PF01121">
    <property type="entry name" value="CoaE"/>
    <property type="match status" value="1"/>
</dbReference>
<dbReference type="EMBL" id="JAAOYM010000001">
    <property type="protein sequence ID" value="NIJ11491.1"/>
    <property type="molecule type" value="Genomic_DNA"/>
</dbReference>
<comment type="similarity">
    <text evidence="1">In the N-terminal section; belongs to the CoaE family.</text>
</comment>
<gene>
    <name evidence="5" type="primary">coaE</name>
    <name evidence="7" type="ORF">FHU38_001835</name>
</gene>
<evidence type="ECO:0000256" key="3">
    <source>
        <dbReference type="ARBA" id="ARBA00022741"/>
    </source>
</evidence>
<sequence length="394" mass="42373">MLRVGLTGGIGAGKSTVAARLAEHGAVLIDADRIAREVVEPGTEGLAELVAAFGPDILTSEGALDRQALAAKAFADEDSRLRLNSIVHPRIGARTAELMAAAAPDAIVVHDVPLLVEGNLAPAYHLVIVVDADEDVRVRRLVESRGMAEDDARARIAAQAGTEQRRAVADVWLDNGGPREVVLAEVDALWADRLVPFEANLRSRRPRGPASPVLVEPDPSWPRQAERALARIRLAVGERALRVDHVGSTAVPGLLAKDVLDLQLTVSTLDDADALTDALAEAGFPPMGGQWFDEPHGEPGLWEKRVHVGADPGRAVNLHVRATTNPAWRLALLFRDWLSANPEERDDYVEVKRALADKHAADGTTEHYAAAKQGWIGAAFERAGRWADDTGWTP</sequence>
<dbReference type="Pfam" id="PF04229">
    <property type="entry name" value="GrpB"/>
    <property type="match status" value="1"/>
</dbReference>
<dbReference type="GO" id="GO:0015937">
    <property type="term" value="P:coenzyme A biosynthetic process"/>
    <property type="evidence" value="ECO:0007669"/>
    <property type="project" value="UniProtKB-UniRule"/>
</dbReference>
<comment type="pathway">
    <text evidence="5">Cofactor biosynthesis; coenzyme A biosynthesis; CoA from (R)-pantothenate: step 5/5.</text>
</comment>
<comment type="similarity">
    <text evidence="5">Belongs to the CoaE family.</text>
</comment>
<protein>
    <recommendedName>
        <fullName evidence="5 6">Dephospho-CoA kinase</fullName>
        <ecNumber evidence="5 6">2.7.1.24</ecNumber>
    </recommendedName>
    <alternativeName>
        <fullName evidence="5">Dephosphocoenzyme A kinase</fullName>
    </alternativeName>
</protein>
<dbReference type="AlphaFoldDB" id="A0A7X5UP29"/>
<evidence type="ECO:0000256" key="1">
    <source>
        <dbReference type="ARBA" id="ARBA00008826"/>
    </source>
</evidence>
<dbReference type="SUPFAM" id="SSF81301">
    <property type="entry name" value="Nucleotidyltransferase"/>
    <property type="match status" value="1"/>
</dbReference>
<evidence type="ECO:0000313" key="7">
    <source>
        <dbReference type="EMBL" id="NIJ11491.1"/>
    </source>
</evidence>
<keyword evidence="5" id="KW-0173">Coenzyme A biosynthesis</keyword>
<reference evidence="7 8" key="1">
    <citation type="submission" date="2020-03" db="EMBL/GenBank/DDBJ databases">
        <title>Sequencing the genomes of 1000 actinobacteria strains.</title>
        <authorList>
            <person name="Klenk H.-P."/>
        </authorList>
    </citation>
    <scope>NUCLEOTIDE SEQUENCE [LARGE SCALE GENOMIC DNA]</scope>
    <source>
        <strain evidence="7 8">DSM 45685</strain>
    </source>
</reference>
<dbReference type="UniPathway" id="UPA00241">
    <property type="reaction ID" value="UER00356"/>
</dbReference>
<proteinExistence type="inferred from homology"/>
<dbReference type="CDD" id="cd02022">
    <property type="entry name" value="DPCK"/>
    <property type="match status" value="1"/>
</dbReference>
<keyword evidence="5 7" id="KW-0808">Transferase</keyword>
<dbReference type="PANTHER" id="PTHR34822:SF1">
    <property type="entry name" value="GRPB FAMILY PROTEIN"/>
    <property type="match status" value="1"/>
</dbReference>
<feature type="binding site" evidence="5">
    <location>
        <begin position="11"/>
        <end position="16"/>
    </location>
    <ligand>
        <name>ATP</name>
        <dbReference type="ChEBI" id="CHEBI:30616"/>
    </ligand>
</feature>
<keyword evidence="5" id="KW-0963">Cytoplasm</keyword>
<dbReference type="NCBIfam" id="NF002879">
    <property type="entry name" value="PRK03333.1"/>
    <property type="match status" value="1"/>
</dbReference>
<comment type="caution">
    <text evidence="7">The sequence shown here is derived from an EMBL/GenBank/DDBJ whole genome shotgun (WGS) entry which is preliminary data.</text>
</comment>
<evidence type="ECO:0000313" key="8">
    <source>
        <dbReference type="Proteomes" id="UP000545493"/>
    </source>
</evidence>
<dbReference type="InterPro" id="IPR027417">
    <property type="entry name" value="P-loop_NTPase"/>
</dbReference>
<dbReference type="NCBIfam" id="TIGR00152">
    <property type="entry name" value="dephospho-CoA kinase"/>
    <property type="match status" value="1"/>
</dbReference>
<keyword evidence="4 5" id="KW-0067">ATP-binding</keyword>
<dbReference type="SUPFAM" id="SSF52540">
    <property type="entry name" value="P-loop containing nucleoside triphosphate hydrolases"/>
    <property type="match status" value="1"/>
</dbReference>
<keyword evidence="5 7" id="KW-0418">Kinase</keyword>